<evidence type="ECO:0000259" key="2">
    <source>
        <dbReference type="Pfam" id="PF23343"/>
    </source>
</evidence>
<accession>A0AAX1IAI2</accession>
<feature type="region of interest" description="Disordered" evidence="1">
    <location>
        <begin position="1"/>
        <end position="23"/>
    </location>
</feature>
<protein>
    <recommendedName>
        <fullName evidence="2">Replication-associated protein ORF2/G2P domain-containing protein</fullName>
    </recommendedName>
</protein>
<feature type="region of interest" description="Disordered" evidence="1">
    <location>
        <begin position="204"/>
        <end position="249"/>
    </location>
</feature>
<dbReference type="AlphaFoldDB" id="A0AAX1IAI2"/>
<name>A0AAX1IAI2_STEMA</name>
<organism evidence="3 4">
    <name type="scientific">Stenotrophomonas maltophilia</name>
    <name type="common">Pseudomonas maltophilia</name>
    <name type="synonym">Xanthomonas maltophilia</name>
    <dbReference type="NCBI Taxonomy" id="40324"/>
    <lineage>
        <taxon>Bacteria</taxon>
        <taxon>Pseudomonadati</taxon>
        <taxon>Pseudomonadota</taxon>
        <taxon>Gammaproteobacteria</taxon>
        <taxon>Lysobacterales</taxon>
        <taxon>Lysobacteraceae</taxon>
        <taxon>Stenotrophomonas</taxon>
        <taxon>Stenotrophomonas maltophilia group</taxon>
    </lineage>
</organism>
<feature type="domain" description="Replication-associated protein ORF2/G2P" evidence="2">
    <location>
        <begin position="56"/>
        <end position="175"/>
    </location>
</feature>
<proteinExistence type="predicted"/>
<evidence type="ECO:0000313" key="3">
    <source>
        <dbReference type="EMBL" id="QNG76119.1"/>
    </source>
</evidence>
<dbReference type="EMBL" id="CP060025">
    <property type="protein sequence ID" value="QNG76119.1"/>
    <property type="molecule type" value="Genomic_DNA"/>
</dbReference>
<dbReference type="Proteomes" id="UP000515598">
    <property type="component" value="Chromosome"/>
</dbReference>
<dbReference type="InterPro" id="IPR056906">
    <property type="entry name" value="ORF2/G2P_dom"/>
</dbReference>
<feature type="compositionally biased region" description="Polar residues" evidence="1">
    <location>
        <begin position="1"/>
        <end position="12"/>
    </location>
</feature>
<evidence type="ECO:0000313" key="4">
    <source>
        <dbReference type="Proteomes" id="UP000515598"/>
    </source>
</evidence>
<dbReference type="RefSeq" id="WP_229298551.1">
    <property type="nucleotide sequence ID" value="NZ_CP040433.1"/>
</dbReference>
<dbReference type="Pfam" id="PF23343">
    <property type="entry name" value="REP_ORF2-G2P"/>
    <property type="match status" value="1"/>
</dbReference>
<evidence type="ECO:0000256" key="1">
    <source>
        <dbReference type="SAM" id="MobiDB-lite"/>
    </source>
</evidence>
<reference evidence="3 4" key="1">
    <citation type="submission" date="2020-08" db="EMBL/GenBank/DDBJ databases">
        <title>Phenotypic and transcriptomic analysis of seven clinical Stenotrophomonas maltophilia isolates identify a small set of shared and commonly regulated genes involved in biofilm lifestyle.</title>
        <authorList>
            <person name="Alio I."/>
            <person name="Gudzuhn M."/>
            <person name="Streit W."/>
        </authorList>
    </citation>
    <scope>NUCLEOTIDE SEQUENCE [LARGE SCALE GENOMIC DNA]</scope>
    <source>
        <strain evidence="3 4">UHH_SKK55</strain>
    </source>
</reference>
<sequence>MSDEQSLPQQSVLPVRGQPTDPPSIGCDAELLRQLRHVDYQAQGYAELLQRVPWQQFWTLTFKLSKTSRTGGMHEEAADKAFRYFVSCLNRSIYGPKWASRWHGGIQWARGQEFHRDGRLHFHAVAAAPTDDLNRLASRYEWHEWWYREFGRNRIEAPRSQADITGYVSKYVTKGGVVDFSRNFGAWNPPPIDYTRRPEQDALIAGDSNTRSDRPGRHLVTGRTDASIAQRGNKRSTTSPCGGVGGDLA</sequence>
<gene>
    <name evidence="3" type="ORF">GPNADHDJ_00285</name>
</gene>